<keyword evidence="3" id="KW-1185">Reference proteome</keyword>
<reference evidence="2 4" key="1">
    <citation type="submission" date="2020-01" db="EMBL/GenBank/DDBJ databases">
        <authorList>
            <consortium name="DOE Joint Genome Institute"/>
            <person name="Haridas S."/>
            <person name="Albert R."/>
            <person name="Binder M."/>
            <person name="Bloem J."/>
            <person name="Labutti K."/>
            <person name="Salamov A."/>
            <person name="Andreopoulos B."/>
            <person name="Baker S.E."/>
            <person name="Barry K."/>
            <person name="Bills G."/>
            <person name="Bluhm B.H."/>
            <person name="Cannon C."/>
            <person name="Castanera R."/>
            <person name="Culley D.E."/>
            <person name="Daum C."/>
            <person name="Ezra D."/>
            <person name="Gonzalez J.B."/>
            <person name="Henrissat B."/>
            <person name="Kuo A."/>
            <person name="Liang C."/>
            <person name="Lipzen A."/>
            <person name="Lutzoni F."/>
            <person name="Magnuson J."/>
            <person name="Mondo S."/>
            <person name="Nolan M."/>
            <person name="Ohm R."/>
            <person name="Pangilinan J."/>
            <person name="Park H.-J."/>
            <person name="Ramirez L."/>
            <person name="Alfaro M."/>
            <person name="Sun H."/>
            <person name="Tritt A."/>
            <person name="Yoshinaga Y."/>
            <person name="Zwiers L.-H."/>
            <person name="Turgeon B.G."/>
            <person name="Goodwin S.B."/>
            <person name="Spatafora J.W."/>
            <person name="Crous P.W."/>
            <person name="Grigoriev I.V."/>
        </authorList>
    </citation>
    <scope>NUCLEOTIDE SEQUENCE</scope>
    <source>
        <strain evidence="2 4">CBS 781.70</strain>
    </source>
</reference>
<feature type="compositionally biased region" description="Basic and acidic residues" evidence="1">
    <location>
        <begin position="1"/>
        <end position="12"/>
    </location>
</feature>
<dbReference type="Proteomes" id="UP000504638">
    <property type="component" value="Unplaced"/>
</dbReference>
<sequence>MKLCHGTEEYHRTCSSACPKTANRQPPTANKPAPLVGFPFPASQLSQSRYANCTKPRPRTAMQRSSQRPAPPPSPVPTGYQPPGTPSPPSTFSVLVRDFLATADQRWVGGVDQWAWQVRRQACHRLKASKSQVSHLTCGHPLPIQPPMTN</sequence>
<dbReference type="RefSeq" id="XP_033531910.1">
    <property type="nucleotide sequence ID" value="XM_033673592.1"/>
</dbReference>
<accession>A0A6G1FXC9</accession>
<reference evidence="4" key="3">
    <citation type="submission" date="2025-04" db="UniProtKB">
        <authorList>
            <consortium name="RefSeq"/>
        </authorList>
    </citation>
    <scope>IDENTIFICATION</scope>
    <source>
        <strain evidence="4">CBS 781.70</strain>
    </source>
</reference>
<gene>
    <name evidence="2 4" type="ORF">P152DRAFT_106932</name>
</gene>
<organism evidence="2">
    <name type="scientific">Eremomyces bilateralis CBS 781.70</name>
    <dbReference type="NCBI Taxonomy" id="1392243"/>
    <lineage>
        <taxon>Eukaryota</taxon>
        <taxon>Fungi</taxon>
        <taxon>Dikarya</taxon>
        <taxon>Ascomycota</taxon>
        <taxon>Pezizomycotina</taxon>
        <taxon>Dothideomycetes</taxon>
        <taxon>Dothideomycetes incertae sedis</taxon>
        <taxon>Eremomycetales</taxon>
        <taxon>Eremomycetaceae</taxon>
        <taxon>Eremomyces</taxon>
    </lineage>
</organism>
<feature type="region of interest" description="Disordered" evidence="1">
    <location>
        <begin position="1"/>
        <end position="92"/>
    </location>
</feature>
<feature type="compositionally biased region" description="Polar residues" evidence="1">
    <location>
        <begin position="13"/>
        <end position="28"/>
    </location>
</feature>
<evidence type="ECO:0000313" key="4">
    <source>
        <dbReference type="RefSeq" id="XP_033531910.1"/>
    </source>
</evidence>
<dbReference type="EMBL" id="ML975167">
    <property type="protein sequence ID" value="KAF1810279.1"/>
    <property type="molecule type" value="Genomic_DNA"/>
</dbReference>
<reference evidence="4" key="2">
    <citation type="submission" date="2020-04" db="EMBL/GenBank/DDBJ databases">
        <authorList>
            <consortium name="NCBI Genome Project"/>
        </authorList>
    </citation>
    <scope>NUCLEOTIDE SEQUENCE</scope>
    <source>
        <strain evidence="4">CBS 781.70</strain>
    </source>
</reference>
<evidence type="ECO:0000313" key="2">
    <source>
        <dbReference type="EMBL" id="KAF1810279.1"/>
    </source>
</evidence>
<name>A0A6G1FXC9_9PEZI</name>
<proteinExistence type="predicted"/>
<evidence type="ECO:0000256" key="1">
    <source>
        <dbReference type="SAM" id="MobiDB-lite"/>
    </source>
</evidence>
<dbReference type="AlphaFoldDB" id="A0A6G1FXC9"/>
<dbReference type="GeneID" id="54414162"/>
<protein>
    <submittedName>
        <fullName evidence="2 4">Uncharacterized protein</fullName>
    </submittedName>
</protein>
<evidence type="ECO:0000313" key="3">
    <source>
        <dbReference type="Proteomes" id="UP000504638"/>
    </source>
</evidence>